<gene>
    <name evidence="1" type="ORF">Tco_0749822</name>
</gene>
<comment type="caution">
    <text evidence="1">The sequence shown here is derived from an EMBL/GenBank/DDBJ whole genome shotgun (WGS) entry which is preliminary data.</text>
</comment>
<dbReference type="EMBL" id="BQNB010010889">
    <property type="protein sequence ID" value="GJS83281.1"/>
    <property type="molecule type" value="Genomic_DNA"/>
</dbReference>
<reference evidence="1" key="1">
    <citation type="journal article" date="2022" name="Int. J. Mol. Sci.">
        <title>Draft Genome of Tanacetum Coccineum: Genomic Comparison of Closely Related Tanacetum-Family Plants.</title>
        <authorList>
            <person name="Yamashiro T."/>
            <person name="Shiraishi A."/>
            <person name="Nakayama K."/>
            <person name="Satake H."/>
        </authorList>
    </citation>
    <scope>NUCLEOTIDE SEQUENCE</scope>
</reference>
<evidence type="ECO:0008006" key="3">
    <source>
        <dbReference type="Google" id="ProtNLM"/>
    </source>
</evidence>
<reference evidence="1" key="2">
    <citation type="submission" date="2022-01" db="EMBL/GenBank/DDBJ databases">
        <authorList>
            <person name="Yamashiro T."/>
            <person name="Shiraishi A."/>
            <person name="Satake H."/>
            <person name="Nakayama K."/>
        </authorList>
    </citation>
    <scope>NUCLEOTIDE SEQUENCE</scope>
</reference>
<name>A0ABQ4Z266_9ASTR</name>
<proteinExistence type="predicted"/>
<organism evidence="1 2">
    <name type="scientific">Tanacetum coccineum</name>
    <dbReference type="NCBI Taxonomy" id="301880"/>
    <lineage>
        <taxon>Eukaryota</taxon>
        <taxon>Viridiplantae</taxon>
        <taxon>Streptophyta</taxon>
        <taxon>Embryophyta</taxon>
        <taxon>Tracheophyta</taxon>
        <taxon>Spermatophyta</taxon>
        <taxon>Magnoliopsida</taxon>
        <taxon>eudicotyledons</taxon>
        <taxon>Gunneridae</taxon>
        <taxon>Pentapetalae</taxon>
        <taxon>asterids</taxon>
        <taxon>campanulids</taxon>
        <taxon>Asterales</taxon>
        <taxon>Asteraceae</taxon>
        <taxon>Asteroideae</taxon>
        <taxon>Anthemideae</taxon>
        <taxon>Anthemidinae</taxon>
        <taxon>Tanacetum</taxon>
    </lineage>
</organism>
<keyword evidence="2" id="KW-1185">Reference proteome</keyword>
<accession>A0ABQ4Z266</accession>
<evidence type="ECO:0000313" key="1">
    <source>
        <dbReference type="EMBL" id="GJS83281.1"/>
    </source>
</evidence>
<dbReference type="Proteomes" id="UP001151760">
    <property type="component" value="Unassembled WGS sequence"/>
</dbReference>
<protein>
    <recommendedName>
        <fullName evidence="3">Reverse transcriptase domain-containing protein</fullName>
    </recommendedName>
</protein>
<evidence type="ECO:0000313" key="2">
    <source>
        <dbReference type="Proteomes" id="UP001151760"/>
    </source>
</evidence>
<sequence length="112" mass="12882">MVAAEVAAAVVEWQPWWWGCEDGDMVVMVSRIFGGVTDWYQEPRRNPGMLERCCWVKGLDRKGLSMWFETCKVTEERKVMFAASTFEGRALTWWNGNVHTLGLVNANPYSMD</sequence>